<dbReference type="InterPro" id="IPR002081">
    <property type="entry name" value="Cryptochrome/DNA_photolyase_1"/>
</dbReference>
<evidence type="ECO:0000313" key="3">
    <source>
        <dbReference type="Proteomes" id="UP001485459"/>
    </source>
</evidence>
<dbReference type="SUPFAM" id="SSF52425">
    <property type="entry name" value="Cryptochrome/photolyase, N-terminal domain"/>
    <property type="match status" value="1"/>
</dbReference>
<feature type="domain" description="Photolyase/cryptochrome alpha/beta" evidence="1">
    <location>
        <begin position="2"/>
        <end position="132"/>
    </location>
</feature>
<keyword evidence="3" id="KW-1185">Reference proteome</keyword>
<organism evidence="2 3">
    <name type="scientific">Chitinophaga pollutisoli</name>
    <dbReference type="NCBI Taxonomy" id="3133966"/>
    <lineage>
        <taxon>Bacteria</taxon>
        <taxon>Pseudomonadati</taxon>
        <taxon>Bacteroidota</taxon>
        <taxon>Chitinophagia</taxon>
        <taxon>Chitinophagales</taxon>
        <taxon>Chitinophagaceae</taxon>
        <taxon>Chitinophaga</taxon>
    </lineage>
</organism>
<dbReference type="EMBL" id="CP149822">
    <property type="protein sequence ID" value="WZN39739.1"/>
    <property type="molecule type" value="Genomic_DNA"/>
</dbReference>
<proteinExistence type="predicted"/>
<dbReference type="Pfam" id="PF00875">
    <property type="entry name" value="DNA_photolyase"/>
    <property type="match status" value="1"/>
</dbReference>
<protein>
    <submittedName>
        <fullName evidence="2">Deoxyribodipyrimidine photo-lyase</fullName>
    </submittedName>
</protein>
<dbReference type="PROSITE" id="PS51645">
    <property type="entry name" value="PHR_CRY_ALPHA_BETA"/>
    <property type="match status" value="1"/>
</dbReference>
<dbReference type="InterPro" id="IPR036155">
    <property type="entry name" value="Crypto/Photolyase_N_sf"/>
</dbReference>
<dbReference type="Gene3D" id="3.40.50.620">
    <property type="entry name" value="HUPs"/>
    <property type="match status" value="1"/>
</dbReference>
<name>A0ABZ2YLE6_9BACT</name>
<sequence length="208" mass="23777">MKVVICWFRRDLRLHDNAALYHALRSGFPVVPAFIFDTDILDDLDSRADRRLQFIHDALSVMQSRLLKMGSTLHVYHGTPAAAFRHFTEVYEVAGVYANHDYEPYARQRDEAMAAQLGGQGIGFKTYKDQVIFEKGEVLKDNGAPYTVFTPYSRKWKAALEPFFSNPILRKSILNISTCRRSALCPRFLISASKLPVTISRLPIRKTH</sequence>
<dbReference type="RefSeq" id="WP_341834711.1">
    <property type="nucleotide sequence ID" value="NZ_CP149822.1"/>
</dbReference>
<dbReference type="PANTHER" id="PTHR11455">
    <property type="entry name" value="CRYPTOCHROME"/>
    <property type="match status" value="1"/>
</dbReference>
<dbReference type="Proteomes" id="UP001485459">
    <property type="component" value="Chromosome"/>
</dbReference>
<accession>A0ABZ2YLE6</accession>
<reference evidence="3" key="1">
    <citation type="submission" date="2024-03" db="EMBL/GenBank/DDBJ databases">
        <title>Chitinophaga horti sp. nov., isolated from garden soil.</title>
        <authorList>
            <person name="Lee D.S."/>
            <person name="Han D.M."/>
            <person name="Baek J.H."/>
            <person name="Choi D.G."/>
            <person name="Jeon J.H."/>
            <person name="Jeon C.O."/>
        </authorList>
    </citation>
    <scope>NUCLEOTIDE SEQUENCE [LARGE SCALE GENOMIC DNA]</scope>
    <source>
        <strain evidence="3">GPA1</strain>
    </source>
</reference>
<gene>
    <name evidence="2" type="ORF">WJU16_17300</name>
</gene>
<dbReference type="PANTHER" id="PTHR11455:SF9">
    <property type="entry name" value="CRYPTOCHROME CIRCADIAN CLOCK 5 ISOFORM X1"/>
    <property type="match status" value="1"/>
</dbReference>
<evidence type="ECO:0000313" key="2">
    <source>
        <dbReference type="EMBL" id="WZN39739.1"/>
    </source>
</evidence>
<evidence type="ECO:0000259" key="1">
    <source>
        <dbReference type="PROSITE" id="PS51645"/>
    </source>
</evidence>
<dbReference type="InterPro" id="IPR006050">
    <property type="entry name" value="DNA_photolyase_N"/>
</dbReference>
<dbReference type="InterPro" id="IPR014729">
    <property type="entry name" value="Rossmann-like_a/b/a_fold"/>
</dbReference>